<evidence type="ECO:0000313" key="11">
    <source>
        <dbReference type="Proteomes" id="UP000181728"/>
    </source>
</evidence>
<keyword evidence="5 6" id="KW-0472">Membrane</keyword>
<organism evidence="9 11">
    <name type="scientific">Oenococcus oeni</name>
    <name type="common">Leuconostoc oenos</name>
    <dbReference type="NCBI Taxonomy" id="1247"/>
    <lineage>
        <taxon>Bacteria</taxon>
        <taxon>Bacillati</taxon>
        <taxon>Bacillota</taxon>
        <taxon>Bacilli</taxon>
        <taxon>Lactobacillales</taxon>
        <taxon>Lactobacillaceae</taxon>
        <taxon>Oenococcus</taxon>
    </lineage>
</organism>
<dbReference type="InterPro" id="IPR051401">
    <property type="entry name" value="GtrA_CellWall_Glycosyl"/>
</dbReference>
<dbReference type="Proteomes" id="UP000181728">
    <property type="component" value="Unassembled WGS sequence"/>
</dbReference>
<name>A0A483BIY5_OENOE</name>
<evidence type="ECO:0000313" key="9">
    <source>
        <dbReference type="EMBL" id="OIM20493.1"/>
    </source>
</evidence>
<keyword evidence="4 6" id="KW-1133">Transmembrane helix</keyword>
<proteinExistence type="inferred from homology"/>
<evidence type="ECO:0000256" key="3">
    <source>
        <dbReference type="ARBA" id="ARBA00022692"/>
    </source>
</evidence>
<feature type="transmembrane region" description="Helical" evidence="6">
    <location>
        <begin position="39"/>
        <end position="63"/>
    </location>
</feature>
<comment type="subcellular location">
    <subcellularLocation>
        <location evidence="1">Membrane</location>
        <topology evidence="1">Multi-pass membrane protein</topology>
    </subcellularLocation>
</comment>
<feature type="transmembrane region" description="Helical" evidence="6">
    <location>
        <begin position="12"/>
        <end position="32"/>
    </location>
</feature>
<evidence type="ECO:0000256" key="5">
    <source>
        <dbReference type="ARBA" id="ARBA00023136"/>
    </source>
</evidence>
<dbReference type="GO" id="GO:0005886">
    <property type="term" value="C:plasma membrane"/>
    <property type="evidence" value="ECO:0007669"/>
    <property type="project" value="TreeGrafter"/>
</dbReference>
<feature type="transmembrane region" description="Helical" evidence="6">
    <location>
        <begin position="75"/>
        <end position="97"/>
    </location>
</feature>
<dbReference type="Proteomes" id="UP001281024">
    <property type="component" value="Unassembled WGS sequence"/>
</dbReference>
<dbReference type="RefSeq" id="WP_071419471.1">
    <property type="nucleotide sequence ID" value="NZ_LR031358.1"/>
</dbReference>
<comment type="similarity">
    <text evidence="2">Belongs to the GtrA family.</text>
</comment>
<evidence type="ECO:0000313" key="10">
    <source>
        <dbReference type="EMBL" id="VDB99167.1"/>
    </source>
</evidence>
<dbReference type="PANTHER" id="PTHR38459:SF5">
    <property type="entry name" value="CELL WALL TEICHOIC ACID GLYCOSYLATION PROTEIN GTCA"/>
    <property type="match status" value="1"/>
</dbReference>
<dbReference type="EMBL" id="LR031358">
    <property type="protein sequence ID" value="VDB99167.1"/>
    <property type="molecule type" value="Genomic_DNA"/>
</dbReference>
<accession>A0A483BIY5</accession>
<evidence type="ECO:0000259" key="7">
    <source>
        <dbReference type="Pfam" id="PF04138"/>
    </source>
</evidence>
<dbReference type="AlphaFoldDB" id="A0A483BIY5"/>
<evidence type="ECO:0000313" key="8">
    <source>
        <dbReference type="EMBL" id="MDV7714174.1"/>
    </source>
</evidence>
<evidence type="ECO:0000256" key="2">
    <source>
        <dbReference type="ARBA" id="ARBA00009399"/>
    </source>
</evidence>
<protein>
    <submittedName>
        <fullName evidence="10">Cell wall teichoic acid glycosylation protein GtcA</fullName>
    </submittedName>
    <submittedName>
        <fullName evidence="8">GtrA family protein</fullName>
    </submittedName>
</protein>
<evidence type="ECO:0000256" key="6">
    <source>
        <dbReference type="SAM" id="Phobius"/>
    </source>
</evidence>
<evidence type="ECO:0000256" key="4">
    <source>
        <dbReference type="ARBA" id="ARBA00022989"/>
    </source>
</evidence>
<feature type="domain" description="GtrA/DPMS transmembrane" evidence="7">
    <location>
        <begin position="14"/>
        <end position="161"/>
    </location>
</feature>
<dbReference type="EMBL" id="WERV01000001">
    <property type="protein sequence ID" value="MDV7714174.1"/>
    <property type="molecule type" value="Genomic_DNA"/>
</dbReference>
<sequence length="166" mass="19319">MKNFFNKNYEIILYLIFGILTTVVYFIARFLTLNLSKNALLAVAVAQILAILFAFITNKIWVFKKAEKAPLLTQFLKFVAARLFVFLLDFFITWLCIEKYGRFFINFFALNHLNYQSGITTFPIISGFIGSPTLANTFIWSMFVQIAAIILNYVFSKLFIFKNKKQ</sequence>
<dbReference type="EMBL" id="MLOK01000056">
    <property type="protein sequence ID" value="OIM20493.1"/>
    <property type="molecule type" value="Genomic_DNA"/>
</dbReference>
<reference evidence="10 12" key="2">
    <citation type="submission" date="2018-08" db="EMBL/GenBank/DDBJ databases">
        <authorList>
            <person name="Lorentzen P. G. S. M."/>
        </authorList>
    </citation>
    <scope>NUCLEOTIDE SEQUENCE [LARGE SCALE GENOMIC DNA]</scope>
    <source>
        <strain evidence="10 12">CRBO_1381</strain>
    </source>
</reference>
<reference evidence="8" key="3">
    <citation type="submission" date="2019-10" db="EMBL/GenBank/DDBJ databases">
        <title>Malate fermentation in French cider.</title>
        <authorList>
            <person name="Cousin F.J."/>
            <person name="Medina Fernandez S."/>
            <person name="Misery B."/>
            <person name="Laplace J.-M."/>
            <person name="Cretenet M."/>
        </authorList>
    </citation>
    <scope>NUCLEOTIDE SEQUENCE</scope>
    <source>
        <strain evidence="8">UCMA15129</strain>
    </source>
</reference>
<keyword evidence="3 6" id="KW-0812">Transmembrane</keyword>
<dbReference type="Pfam" id="PF04138">
    <property type="entry name" value="GtrA_DPMS_TM"/>
    <property type="match status" value="1"/>
</dbReference>
<feature type="transmembrane region" description="Helical" evidence="6">
    <location>
        <begin position="137"/>
        <end position="155"/>
    </location>
</feature>
<dbReference type="Proteomes" id="UP000294726">
    <property type="component" value="Chromosome"/>
</dbReference>
<feature type="transmembrane region" description="Helical" evidence="6">
    <location>
        <begin position="104"/>
        <end position="125"/>
    </location>
</feature>
<gene>
    <name evidence="9" type="ORF">ATX59_08670</name>
    <name evidence="8" type="ORF">GA838_00040</name>
    <name evidence="10" type="ORF">OENI_1776</name>
</gene>
<reference evidence="9 11" key="1">
    <citation type="journal article" date="2016" name="BMC Genomics">
        <title>Consensus pan-genome assembly of the specialised wine bacterium Oenococcus oeni.</title>
        <authorList>
            <person name="Sternes P.R."/>
            <person name="Borneman A.R."/>
        </authorList>
    </citation>
    <scope>NUCLEOTIDE SEQUENCE [LARGE SCALE GENOMIC DNA]</scope>
    <source>
        <strain evidence="9 11">AWRIB661</strain>
    </source>
</reference>
<evidence type="ECO:0000256" key="1">
    <source>
        <dbReference type="ARBA" id="ARBA00004141"/>
    </source>
</evidence>
<dbReference type="GO" id="GO:0000271">
    <property type="term" value="P:polysaccharide biosynthetic process"/>
    <property type="evidence" value="ECO:0007669"/>
    <property type="project" value="InterPro"/>
</dbReference>
<dbReference type="InterPro" id="IPR007267">
    <property type="entry name" value="GtrA_DPMS_TM"/>
</dbReference>
<evidence type="ECO:0000313" key="12">
    <source>
        <dbReference type="Proteomes" id="UP000294726"/>
    </source>
</evidence>
<dbReference type="PANTHER" id="PTHR38459">
    <property type="entry name" value="PROPHAGE BACTOPRENOL-LINKED GLUCOSE TRANSLOCASE HOMOLOG"/>
    <property type="match status" value="1"/>
</dbReference>